<organism evidence="1 2">
    <name type="scientific">Polyplax serrata</name>
    <name type="common">Common mouse louse</name>
    <dbReference type="NCBI Taxonomy" id="468196"/>
    <lineage>
        <taxon>Eukaryota</taxon>
        <taxon>Metazoa</taxon>
        <taxon>Ecdysozoa</taxon>
        <taxon>Arthropoda</taxon>
        <taxon>Hexapoda</taxon>
        <taxon>Insecta</taxon>
        <taxon>Pterygota</taxon>
        <taxon>Neoptera</taxon>
        <taxon>Paraneoptera</taxon>
        <taxon>Psocodea</taxon>
        <taxon>Troctomorpha</taxon>
        <taxon>Phthiraptera</taxon>
        <taxon>Anoplura</taxon>
        <taxon>Polyplacidae</taxon>
        <taxon>Polyplax</taxon>
    </lineage>
</organism>
<dbReference type="AlphaFoldDB" id="A0AAN8P857"/>
<dbReference type="Proteomes" id="UP001372834">
    <property type="component" value="Unassembled WGS sequence"/>
</dbReference>
<name>A0AAN8P857_POLSC</name>
<evidence type="ECO:0000313" key="1">
    <source>
        <dbReference type="EMBL" id="KAK6638855.1"/>
    </source>
</evidence>
<dbReference type="EMBL" id="JAWJWE010000003">
    <property type="protein sequence ID" value="KAK6638855.1"/>
    <property type="molecule type" value="Genomic_DNA"/>
</dbReference>
<gene>
    <name evidence="1" type="ORF">RUM43_007124</name>
</gene>
<evidence type="ECO:0000313" key="2">
    <source>
        <dbReference type="Proteomes" id="UP001372834"/>
    </source>
</evidence>
<comment type="caution">
    <text evidence="1">The sequence shown here is derived from an EMBL/GenBank/DDBJ whole genome shotgun (WGS) entry which is preliminary data.</text>
</comment>
<sequence>MVEAGVQYNGKMKDGMFHDDNATLTYPNKFKAINCVYDRGILKDCHFQFPDTLLHEKENWAYCKQPDRS</sequence>
<accession>A0AAN8P857</accession>
<protein>
    <submittedName>
        <fullName evidence="1">Uncharacterized protein</fullName>
    </submittedName>
</protein>
<proteinExistence type="predicted"/>
<reference evidence="1 2" key="1">
    <citation type="submission" date="2023-10" db="EMBL/GenBank/DDBJ databases">
        <title>Genomes of two closely related lineages of the louse Polyplax serrata with different host specificities.</title>
        <authorList>
            <person name="Martinu J."/>
            <person name="Tarabai H."/>
            <person name="Stefka J."/>
            <person name="Hypsa V."/>
        </authorList>
    </citation>
    <scope>NUCLEOTIDE SEQUENCE [LARGE SCALE GENOMIC DNA]</scope>
    <source>
        <strain evidence="1">HR10_N</strain>
    </source>
</reference>